<evidence type="ECO:0000313" key="2">
    <source>
        <dbReference type="Proteomes" id="UP001186944"/>
    </source>
</evidence>
<dbReference type="InterPro" id="IPR009044">
    <property type="entry name" value="ssDNA-bd_transcriptional_reg"/>
</dbReference>
<dbReference type="SUPFAM" id="SSF54447">
    <property type="entry name" value="ssDNA-binding transcriptional regulator domain"/>
    <property type="match status" value="1"/>
</dbReference>
<proteinExistence type="predicted"/>
<sequence>MEIQTPNVYTELCNLHIGGDIFVSGQENENGDVKIHLRFFQRYQSGGKIYPTKKGVIFSTSDWLIFEGYLDAIDQTFNNRAELKEDQKWYIGNDIFVTVGTKYPTVDIRRFWRPNGPDDQYVPTKCGVSLNLLKWDNLKNAVQMLRDFVPQLDNLDDTEVTPLQFESPSHQHLSDLQCDCGEIGQ</sequence>
<dbReference type="Proteomes" id="UP001186944">
    <property type="component" value="Unassembled WGS sequence"/>
</dbReference>
<evidence type="ECO:0000313" key="1">
    <source>
        <dbReference type="EMBL" id="KAK3104638.1"/>
    </source>
</evidence>
<dbReference type="GO" id="GO:0006355">
    <property type="term" value="P:regulation of DNA-templated transcription"/>
    <property type="evidence" value="ECO:0007669"/>
    <property type="project" value="InterPro"/>
</dbReference>
<keyword evidence="2" id="KW-1185">Reference proteome</keyword>
<dbReference type="GO" id="GO:0003677">
    <property type="term" value="F:DNA binding"/>
    <property type="evidence" value="ECO:0007669"/>
    <property type="project" value="InterPro"/>
</dbReference>
<reference evidence="1" key="1">
    <citation type="submission" date="2019-08" db="EMBL/GenBank/DDBJ databases">
        <title>The improved chromosome-level genome for the pearl oyster Pinctada fucata martensii using PacBio sequencing and Hi-C.</title>
        <authorList>
            <person name="Zheng Z."/>
        </authorList>
    </citation>
    <scope>NUCLEOTIDE SEQUENCE</scope>
    <source>
        <strain evidence="1">ZZ-2019</strain>
        <tissue evidence="1">Adductor muscle</tissue>
    </source>
</reference>
<accession>A0AA88YT69</accession>
<organism evidence="1 2">
    <name type="scientific">Pinctada imbricata</name>
    <name type="common">Atlantic pearl-oyster</name>
    <name type="synonym">Pinctada martensii</name>
    <dbReference type="NCBI Taxonomy" id="66713"/>
    <lineage>
        <taxon>Eukaryota</taxon>
        <taxon>Metazoa</taxon>
        <taxon>Spiralia</taxon>
        <taxon>Lophotrochozoa</taxon>
        <taxon>Mollusca</taxon>
        <taxon>Bivalvia</taxon>
        <taxon>Autobranchia</taxon>
        <taxon>Pteriomorphia</taxon>
        <taxon>Pterioida</taxon>
        <taxon>Pterioidea</taxon>
        <taxon>Pteriidae</taxon>
        <taxon>Pinctada</taxon>
    </lineage>
</organism>
<comment type="caution">
    <text evidence="1">The sequence shown here is derived from an EMBL/GenBank/DDBJ whole genome shotgun (WGS) entry which is preliminary data.</text>
</comment>
<name>A0AA88YT69_PINIB</name>
<protein>
    <submittedName>
        <fullName evidence="1">Uncharacterized protein</fullName>
    </submittedName>
</protein>
<dbReference type="Gene3D" id="2.30.31.10">
    <property type="entry name" value="Transcriptional Coactivator Pc4, Chain A"/>
    <property type="match status" value="1"/>
</dbReference>
<gene>
    <name evidence="1" type="ORF">FSP39_006839</name>
</gene>
<dbReference type="AlphaFoldDB" id="A0AA88YT69"/>
<dbReference type="EMBL" id="VSWD01000004">
    <property type="protein sequence ID" value="KAK3104638.1"/>
    <property type="molecule type" value="Genomic_DNA"/>
</dbReference>